<gene>
    <name evidence="6" type="ORF">cyc_07039</name>
</gene>
<protein>
    <submittedName>
        <fullName evidence="6">Actin-like family protein</fullName>
    </submittedName>
</protein>
<dbReference type="GO" id="GO:0016787">
    <property type="term" value="F:hydrolase activity"/>
    <property type="evidence" value="ECO:0007669"/>
    <property type="project" value="UniProtKB-KW"/>
</dbReference>
<dbReference type="SUPFAM" id="SSF53067">
    <property type="entry name" value="Actin-like ATPase domain"/>
    <property type="match status" value="1"/>
</dbReference>
<dbReference type="Gene3D" id="3.30.420.40">
    <property type="match status" value="2"/>
</dbReference>
<evidence type="ECO:0000256" key="4">
    <source>
        <dbReference type="ARBA" id="ARBA00022840"/>
    </source>
</evidence>
<reference evidence="6 7" key="1">
    <citation type="journal article" date="2016" name="BMC Genomics">
        <title>Comparative genomics reveals Cyclospora cayetanensis possesses coccidia-like metabolism and invasion components but unique surface antigens.</title>
        <authorList>
            <person name="Liu S."/>
            <person name="Wang L."/>
            <person name="Zheng H."/>
            <person name="Xu Z."/>
            <person name="Roellig D.M."/>
            <person name="Li N."/>
            <person name="Frace M.A."/>
            <person name="Tang K."/>
            <person name="Arrowood M.J."/>
            <person name="Moss D.M."/>
            <person name="Zhang L."/>
            <person name="Feng Y."/>
            <person name="Xiao L."/>
        </authorList>
    </citation>
    <scope>NUCLEOTIDE SEQUENCE [LARGE SCALE GENOMIC DNA]</scope>
    <source>
        <strain evidence="6 7">CHN_HEN01</strain>
    </source>
</reference>
<name>A0A1D3CZN5_9EIME</name>
<sequence length="118" mass="13246">MPLRHNRRLFRQTDCVYSSDVDLRRELLSAVILTGGLALMPGLAERFSAELHSDAFAPCNSHSGLKARVVCPNNHTERRSAAWLGGSILASLGTFQELWISKQEYEEHGPDILERRSL</sequence>
<evidence type="ECO:0000256" key="2">
    <source>
        <dbReference type="ARBA" id="ARBA00022741"/>
    </source>
</evidence>
<dbReference type="Proteomes" id="UP000095192">
    <property type="component" value="Unassembled WGS sequence"/>
</dbReference>
<dbReference type="VEuPathDB" id="ToxoDB:cyc_07039"/>
<comment type="similarity">
    <text evidence="1">Belongs to the actin family.</text>
</comment>
<dbReference type="InterPro" id="IPR004000">
    <property type="entry name" value="Actin"/>
</dbReference>
<dbReference type="FunFam" id="3.30.420.40:FF:000058">
    <property type="entry name" value="Putative actin-related protein 5"/>
    <property type="match status" value="1"/>
</dbReference>
<dbReference type="InParanoid" id="A0A1D3CZN5"/>
<comment type="catalytic activity">
    <reaction evidence="5">
        <text>ATP + H2O = ADP + phosphate + H(+)</text>
        <dbReference type="Rhea" id="RHEA:13065"/>
        <dbReference type="ChEBI" id="CHEBI:15377"/>
        <dbReference type="ChEBI" id="CHEBI:15378"/>
        <dbReference type="ChEBI" id="CHEBI:30616"/>
        <dbReference type="ChEBI" id="CHEBI:43474"/>
        <dbReference type="ChEBI" id="CHEBI:456216"/>
    </reaction>
</comment>
<evidence type="ECO:0000313" key="6">
    <source>
        <dbReference type="EMBL" id="OEH76648.1"/>
    </source>
</evidence>
<accession>A0A1D3CZN5</accession>
<keyword evidence="3" id="KW-0378">Hydrolase</keyword>
<dbReference type="InterPro" id="IPR004001">
    <property type="entry name" value="Actin_CS"/>
</dbReference>
<dbReference type="PANTHER" id="PTHR11937">
    <property type="entry name" value="ACTIN"/>
    <property type="match status" value="1"/>
</dbReference>
<dbReference type="InterPro" id="IPR043129">
    <property type="entry name" value="ATPase_NBD"/>
</dbReference>
<keyword evidence="4" id="KW-0067">ATP-binding</keyword>
<organism evidence="6 7">
    <name type="scientific">Cyclospora cayetanensis</name>
    <dbReference type="NCBI Taxonomy" id="88456"/>
    <lineage>
        <taxon>Eukaryota</taxon>
        <taxon>Sar</taxon>
        <taxon>Alveolata</taxon>
        <taxon>Apicomplexa</taxon>
        <taxon>Conoidasida</taxon>
        <taxon>Coccidia</taxon>
        <taxon>Eucoccidiorida</taxon>
        <taxon>Eimeriorina</taxon>
        <taxon>Eimeriidae</taxon>
        <taxon>Cyclospora</taxon>
    </lineage>
</organism>
<dbReference type="VEuPathDB" id="ToxoDB:LOC34623079"/>
<evidence type="ECO:0000313" key="7">
    <source>
        <dbReference type="Proteomes" id="UP000095192"/>
    </source>
</evidence>
<dbReference type="PROSITE" id="PS00432">
    <property type="entry name" value="ACTINS_2"/>
    <property type="match status" value="1"/>
</dbReference>
<dbReference type="GO" id="GO:0005524">
    <property type="term" value="F:ATP binding"/>
    <property type="evidence" value="ECO:0007669"/>
    <property type="project" value="UniProtKB-KW"/>
</dbReference>
<dbReference type="EMBL" id="JROU02001381">
    <property type="protein sequence ID" value="OEH76648.1"/>
    <property type="molecule type" value="Genomic_DNA"/>
</dbReference>
<dbReference type="Pfam" id="PF00022">
    <property type="entry name" value="Actin"/>
    <property type="match status" value="1"/>
</dbReference>
<evidence type="ECO:0000256" key="5">
    <source>
        <dbReference type="ARBA" id="ARBA00049360"/>
    </source>
</evidence>
<dbReference type="AlphaFoldDB" id="A0A1D3CZN5"/>
<keyword evidence="7" id="KW-1185">Reference proteome</keyword>
<proteinExistence type="inferred from homology"/>
<keyword evidence="2" id="KW-0547">Nucleotide-binding</keyword>
<evidence type="ECO:0000256" key="3">
    <source>
        <dbReference type="ARBA" id="ARBA00022801"/>
    </source>
</evidence>
<evidence type="ECO:0000256" key="1">
    <source>
        <dbReference type="ARBA" id="ARBA00006752"/>
    </source>
</evidence>
<comment type="caution">
    <text evidence="6">The sequence shown here is derived from an EMBL/GenBank/DDBJ whole genome shotgun (WGS) entry which is preliminary data.</text>
</comment>